<evidence type="ECO:0000313" key="2">
    <source>
        <dbReference type="Proteomes" id="UP000008553"/>
    </source>
</evidence>
<proteinExistence type="predicted"/>
<dbReference type="Proteomes" id="UP000008553">
    <property type="component" value="Unassembled WGS sequence"/>
</dbReference>
<keyword evidence="2" id="KW-1185">Reference proteome</keyword>
<dbReference type="AlphaFoldDB" id="Q7RCM7"/>
<sequence length="76" mass="9027">MYNYVFFFFFVCANTRILEDFHWKPVGENVPDISSINLSRKKAWDIGKEETFLTVYSHSYQETIKGINPSVLKIFR</sequence>
<dbReference type="EMBL" id="AABL01001866">
    <property type="protein sequence ID" value="EAA17825.1"/>
    <property type="molecule type" value="Genomic_DNA"/>
</dbReference>
<dbReference type="InParanoid" id="Q7RCM7"/>
<organism evidence="1 2">
    <name type="scientific">Plasmodium yoelii yoelii</name>
    <dbReference type="NCBI Taxonomy" id="73239"/>
    <lineage>
        <taxon>Eukaryota</taxon>
        <taxon>Sar</taxon>
        <taxon>Alveolata</taxon>
        <taxon>Apicomplexa</taxon>
        <taxon>Aconoidasida</taxon>
        <taxon>Haemosporida</taxon>
        <taxon>Plasmodiidae</taxon>
        <taxon>Plasmodium</taxon>
        <taxon>Plasmodium (Vinckeia)</taxon>
    </lineage>
</organism>
<name>Q7RCM7_PLAYO</name>
<reference evidence="1 2" key="1">
    <citation type="journal article" date="2002" name="Nature">
        <title>Genome sequence and comparative analysis of the model rodent malaria parasite Plasmodium yoelii yoelii.</title>
        <authorList>
            <person name="Carlton J.M."/>
            <person name="Angiuoli S.V."/>
            <person name="Suh B.B."/>
            <person name="Kooij T.W."/>
            <person name="Pertea M."/>
            <person name="Silva J.C."/>
            <person name="Ermolaeva M.D."/>
            <person name="Allen J.E."/>
            <person name="Selengut J.D."/>
            <person name="Koo H.L."/>
            <person name="Peterson J.D."/>
            <person name="Pop M."/>
            <person name="Kosack D.S."/>
            <person name="Shumway M.F."/>
            <person name="Bidwell S.L."/>
            <person name="Shallom S.J."/>
            <person name="van Aken S.E."/>
            <person name="Riedmuller S.B."/>
            <person name="Feldblyum T.V."/>
            <person name="Cho J.K."/>
            <person name="Quackenbush J."/>
            <person name="Sedegah M."/>
            <person name="Shoaibi A."/>
            <person name="Cummings L.M."/>
            <person name="Florens L."/>
            <person name="Yates J.R."/>
            <person name="Raine J.D."/>
            <person name="Sinden R.E."/>
            <person name="Harris M.A."/>
            <person name="Cunningham D.A."/>
            <person name="Preiser P.R."/>
            <person name="Bergman L.W."/>
            <person name="Vaidya A.B."/>
            <person name="van Lin L.H."/>
            <person name="Janse C.J."/>
            <person name="Waters A.P."/>
            <person name="Smith H.O."/>
            <person name="White O.R."/>
            <person name="Salzberg S.L."/>
            <person name="Venter J.C."/>
            <person name="Fraser C.M."/>
            <person name="Hoffman S.L."/>
            <person name="Gardner M.J."/>
            <person name="Carucci D.J."/>
        </authorList>
    </citation>
    <scope>NUCLEOTIDE SEQUENCE [LARGE SCALE GENOMIC DNA]</scope>
    <source>
        <strain evidence="1 2">17XNL</strain>
    </source>
</reference>
<dbReference type="STRING" id="73239.Q7RCM7"/>
<comment type="caution">
    <text evidence="1">The sequence shown here is derived from an EMBL/GenBank/DDBJ whole genome shotgun (WGS) entry which is preliminary data.</text>
</comment>
<dbReference type="PaxDb" id="73239-Q7RCM7"/>
<evidence type="ECO:0000313" key="1">
    <source>
        <dbReference type="EMBL" id="EAA17825.1"/>
    </source>
</evidence>
<protein>
    <submittedName>
        <fullName evidence="1">Uncharacterized protein</fullName>
    </submittedName>
</protein>
<gene>
    <name evidence="1" type="ORF">PY05751</name>
</gene>
<accession>Q7RCM7</accession>